<evidence type="ECO:0000313" key="1">
    <source>
        <dbReference type="EMBL" id="RIA98691.1"/>
    </source>
</evidence>
<comment type="caution">
    <text evidence="1">The sequence shown here is derived from an EMBL/GenBank/DDBJ whole genome shotgun (WGS) entry which is preliminary data.</text>
</comment>
<keyword evidence="2" id="KW-1185">Reference proteome</keyword>
<dbReference type="EMBL" id="QKYT01000012">
    <property type="protein sequence ID" value="RIA98691.1"/>
    <property type="molecule type" value="Genomic_DNA"/>
</dbReference>
<name>A0A397TU77_9GLOM</name>
<dbReference type="OrthoDB" id="2316433at2759"/>
<dbReference type="STRING" id="658196.A0A397TU77"/>
<dbReference type="Proteomes" id="UP000265703">
    <property type="component" value="Unassembled WGS sequence"/>
</dbReference>
<organism evidence="1 2">
    <name type="scientific">Glomus cerebriforme</name>
    <dbReference type="NCBI Taxonomy" id="658196"/>
    <lineage>
        <taxon>Eukaryota</taxon>
        <taxon>Fungi</taxon>
        <taxon>Fungi incertae sedis</taxon>
        <taxon>Mucoromycota</taxon>
        <taxon>Glomeromycotina</taxon>
        <taxon>Glomeromycetes</taxon>
        <taxon>Glomerales</taxon>
        <taxon>Glomeraceae</taxon>
        <taxon>Glomus</taxon>
    </lineage>
</organism>
<protein>
    <submittedName>
        <fullName evidence="1">Uncharacterized protein</fullName>
    </submittedName>
</protein>
<evidence type="ECO:0000313" key="2">
    <source>
        <dbReference type="Proteomes" id="UP000265703"/>
    </source>
</evidence>
<dbReference type="AlphaFoldDB" id="A0A397TU77"/>
<accession>A0A397TU77</accession>
<gene>
    <name evidence="1" type="ORF">C1645_748995</name>
</gene>
<sequence length="162" mass="19074">MIDKRNITLELKEGDENHQILLFKAEVIDCLERSVSKFSVTYLPNCNRINPPTISRLPMKFIQSDLHKLLKMAELFSSVKDNLIVSVQHTTDYHIFKIRYSFATGSKVCHQIKHRRKDTFNTRSSDVAVVNPRLFTIFFKLMALNNVLCCKFLFFYRLIYIH</sequence>
<proteinExistence type="predicted"/>
<reference evidence="1 2" key="1">
    <citation type="submission" date="2018-06" db="EMBL/GenBank/DDBJ databases">
        <title>Comparative genomics reveals the genomic features of Rhizophagus irregularis, R. cerebriforme, R. diaphanum and Gigaspora rosea, and their symbiotic lifestyle signature.</title>
        <authorList>
            <person name="Morin E."/>
            <person name="San Clemente H."/>
            <person name="Chen E.C.H."/>
            <person name="De La Providencia I."/>
            <person name="Hainaut M."/>
            <person name="Kuo A."/>
            <person name="Kohler A."/>
            <person name="Murat C."/>
            <person name="Tang N."/>
            <person name="Roy S."/>
            <person name="Loubradou J."/>
            <person name="Henrissat B."/>
            <person name="Grigoriev I.V."/>
            <person name="Corradi N."/>
            <person name="Roux C."/>
            <person name="Martin F.M."/>
        </authorList>
    </citation>
    <scope>NUCLEOTIDE SEQUENCE [LARGE SCALE GENOMIC DNA]</scope>
    <source>
        <strain evidence="1 2">DAOM 227022</strain>
    </source>
</reference>